<dbReference type="PANTHER" id="PTHR39428:SF1">
    <property type="entry name" value="F420H(2)-DEPENDENT QUINONE REDUCTASE RV1261C"/>
    <property type="match status" value="1"/>
</dbReference>
<dbReference type="InterPro" id="IPR012349">
    <property type="entry name" value="Split_barrel_FMN-bd"/>
</dbReference>
<reference evidence="3" key="1">
    <citation type="submission" date="2020-10" db="EMBL/GenBank/DDBJ databases">
        <title>Taxonomic study of unclassified bacteria belonging to the class Ktedonobacteria.</title>
        <authorList>
            <person name="Yabe S."/>
            <person name="Wang C.M."/>
            <person name="Zheng Y."/>
            <person name="Sakai Y."/>
            <person name="Cavaletti L."/>
            <person name="Monciardini P."/>
            <person name="Donadio S."/>
        </authorList>
    </citation>
    <scope>NUCLEOTIDE SEQUENCE</scope>
    <source>
        <strain evidence="3">ID150040</strain>
    </source>
</reference>
<dbReference type="GO" id="GO:0005886">
    <property type="term" value="C:plasma membrane"/>
    <property type="evidence" value="ECO:0007669"/>
    <property type="project" value="TreeGrafter"/>
</dbReference>
<accession>A0A8J3IJ96</accession>
<dbReference type="RefSeq" id="WP_220203221.1">
    <property type="nucleotide sequence ID" value="NZ_BNJK01000001.1"/>
</dbReference>
<dbReference type="NCBIfam" id="TIGR00026">
    <property type="entry name" value="hi_GC_TIGR00026"/>
    <property type="match status" value="1"/>
</dbReference>
<comment type="similarity">
    <text evidence="1">Belongs to the F420H(2)-dependent quinone reductase family.</text>
</comment>
<comment type="catalytic activity">
    <reaction evidence="2">
        <text>oxidized coenzyme F420-(gamma-L-Glu)(n) + a quinol + H(+) = reduced coenzyme F420-(gamma-L-Glu)(n) + a quinone</text>
        <dbReference type="Rhea" id="RHEA:39663"/>
        <dbReference type="Rhea" id="RHEA-COMP:12939"/>
        <dbReference type="Rhea" id="RHEA-COMP:14378"/>
        <dbReference type="ChEBI" id="CHEBI:15378"/>
        <dbReference type="ChEBI" id="CHEBI:24646"/>
        <dbReference type="ChEBI" id="CHEBI:132124"/>
        <dbReference type="ChEBI" id="CHEBI:133980"/>
        <dbReference type="ChEBI" id="CHEBI:139511"/>
    </reaction>
</comment>
<dbReference type="Gene3D" id="2.30.110.10">
    <property type="entry name" value="Electron Transport, Fmn-binding Protein, Chain A"/>
    <property type="match status" value="1"/>
</dbReference>
<keyword evidence="4" id="KW-1185">Reference proteome</keyword>
<evidence type="ECO:0000256" key="2">
    <source>
        <dbReference type="ARBA" id="ARBA00049106"/>
    </source>
</evidence>
<dbReference type="GO" id="GO:0016491">
    <property type="term" value="F:oxidoreductase activity"/>
    <property type="evidence" value="ECO:0007669"/>
    <property type="project" value="InterPro"/>
</dbReference>
<dbReference type="EMBL" id="BNJK01000001">
    <property type="protein sequence ID" value="GHO92382.1"/>
    <property type="molecule type" value="Genomic_DNA"/>
</dbReference>
<dbReference type="PANTHER" id="PTHR39428">
    <property type="entry name" value="F420H(2)-DEPENDENT QUINONE REDUCTASE RV1261C"/>
    <property type="match status" value="1"/>
</dbReference>
<proteinExistence type="inferred from homology"/>
<evidence type="ECO:0000256" key="1">
    <source>
        <dbReference type="ARBA" id="ARBA00008710"/>
    </source>
</evidence>
<comment type="caution">
    <text evidence="3">The sequence shown here is derived from an EMBL/GenBank/DDBJ whole genome shotgun (WGS) entry which is preliminary data.</text>
</comment>
<protein>
    <recommendedName>
        <fullName evidence="5">Nitroreductase family deazaflavin-dependent oxidoreductase</fullName>
    </recommendedName>
</protein>
<dbReference type="GO" id="GO:0070967">
    <property type="term" value="F:coenzyme F420 binding"/>
    <property type="evidence" value="ECO:0007669"/>
    <property type="project" value="TreeGrafter"/>
</dbReference>
<evidence type="ECO:0008006" key="5">
    <source>
        <dbReference type="Google" id="ProtNLM"/>
    </source>
</evidence>
<evidence type="ECO:0000313" key="4">
    <source>
        <dbReference type="Proteomes" id="UP000597444"/>
    </source>
</evidence>
<dbReference type="Pfam" id="PF04075">
    <property type="entry name" value="F420H2_quin_red"/>
    <property type="match status" value="1"/>
</dbReference>
<dbReference type="SUPFAM" id="SSF50475">
    <property type="entry name" value="FMN-binding split barrel"/>
    <property type="match status" value="1"/>
</dbReference>
<gene>
    <name evidence="3" type="ORF">KSF_024300</name>
</gene>
<sequence>MSENSANDWNKSIIEEFRANGGKVGGPFEGATLLLLTTTGAKSGKQRVSPLAYTADGDRLVIIASKAGAPTNPDWYHNLLAHSTATIEVGTEQFQVKATSVLEEPERSRLYAKMVAKAPGFADYERKTTRKIPVVLLEKVS</sequence>
<evidence type="ECO:0000313" key="3">
    <source>
        <dbReference type="EMBL" id="GHO92382.1"/>
    </source>
</evidence>
<dbReference type="InterPro" id="IPR004378">
    <property type="entry name" value="F420H2_quin_Rdtase"/>
</dbReference>
<name>A0A8J3IJ96_9CHLR</name>
<dbReference type="AlphaFoldDB" id="A0A8J3IJ96"/>
<dbReference type="Proteomes" id="UP000597444">
    <property type="component" value="Unassembled WGS sequence"/>
</dbReference>
<organism evidence="3 4">
    <name type="scientific">Reticulibacter mediterranei</name>
    <dbReference type="NCBI Taxonomy" id="2778369"/>
    <lineage>
        <taxon>Bacteria</taxon>
        <taxon>Bacillati</taxon>
        <taxon>Chloroflexota</taxon>
        <taxon>Ktedonobacteria</taxon>
        <taxon>Ktedonobacterales</taxon>
        <taxon>Reticulibacteraceae</taxon>
        <taxon>Reticulibacter</taxon>
    </lineage>
</organism>